<dbReference type="EMBL" id="MTSU01000003">
    <property type="protein sequence ID" value="ONF93867.1"/>
    <property type="molecule type" value="Genomic_DNA"/>
</dbReference>
<evidence type="ECO:0000313" key="1">
    <source>
        <dbReference type="EMBL" id="ONF93867.1"/>
    </source>
</evidence>
<sequence>MFSRKNDDSENFLHRIHVKNSFFSTRKFRFSFYQNDSNRFFRKSHPEQNTSFFRNEWPYFISLFHKTKVEVISKYFSFV</sequence>
<dbReference type="Proteomes" id="UP000189337">
    <property type="component" value="Unassembled WGS sequence"/>
</dbReference>
<evidence type="ECO:0000313" key="2">
    <source>
        <dbReference type="Proteomes" id="UP000189337"/>
    </source>
</evidence>
<proteinExistence type="predicted"/>
<comment type="caution">
    <text evidence="1">The sequence shown here is derived from an EMBL/GenBank/DDBJ whole genome shotgun (WGS) entry which is preliminary data.</text>
</comment>
<dbReference type="AlphaFoldDB" id="A0AB73LV11"/>
<reference evidence="1 2" key="1">
    <citation type="submission" date="2017-01" db="EMBL/GenBank/DDBJ databases">
        <title>Comparative genomic analysis of Brazilian Leptospira santarosai.</title>
        <authorList>
            <person name="Moreno L.Z."/>
            <person name="Miraglia F."/>
            <person name="Kremer F.S."/>
            <person name="Eslabao M.R."/>
            <person name="Lilenbaum W."/>
            <person name="Dellagostin O.A."/>
            <person name="Moreno A.M."/>
        </authorList>
    </citation>
    <scope>NUCLEOTIDE SEQUENCE [LARGE SCALE GENOMIC DNA]</scope>
    <source>
        <strain evidence="1 2">M52/8-19</strain>
    </source>
</reference>
<accession>A0AB73LV11</accession>
<gene>
    <name evidence="1" type="ORF">BWD14_04265</name>
</gene>
<name>A0AB73LV11_9LEPT</name>
<organism evidence="1 2">
    <name type="scientific">Leptospira santarosai</name>
    <dbReference type="NCBI Taxonomy" id="28183"/>
    <lineage>
        <taxon>Bacteria</taxon>
        <taxon>Pseudomonadati</taxon>
        <taxon>Spirochaetota</taxon>
        <taxon>Spirochaetia</taxon>
        <taxon>Leptospirales</taxon>
        <taxon>Leptospiraceae</taxon>
        <taxon>Leptospira</taxon>
    </lineage>
</organism>
<protein>
    <submittedName>
        <fullName evidence="1">Uncharacterized protein</fullName>
    </submittedName>
</protein>